<gene>
    <name evidence="3" type="ORF">F1654_10265</name>
</gene>
<evidence type="ECO:0000313" key="4">
    <source>
        <dbReference type="Proteomes" id="UP000325122"/>
    </source>
</evidence>
<feature type="region of interest" description="Disordered" evidence="1">
    <location>
        <begin position="331"/>
        <end position="350"/>
    </location>
</feature>
<proteinExistence type="predicted"/>
<comment type="caution">
    <text evidence="3">The sequence shown here is derived from an EMBL/GenBank/DDBJ whole genome shotgun (WGS) entry which is preliminary data.</text>
</comment>
<feature type="compositionally biased region" description="Pro residues" evidence="1">
    <location>
        <begin position="337"/>
        <end position="347"/>
    </location>
</feature>
<evidence type="ECO:0000256" key="2">
    <source>
        <dbReference type="SAM" id="SignalP"/>
    </source>
</evidence>
<keyword evidence="4" id="KW-1185">Reference proteome</keyword>
<dbReference type="EMBL" id="VWOJ01000003">
    <property type="protein sequence ID" value="KAA5802215.1"/>
    <property type="molecule type" value="Genomic_DNA"/>
</dbReference>
<sequence>MSISWITAAALAAGAASAPAGPHLAGEDYITVRGAPLEALAETRWTRTRAPLDGDIAAAANGVVFAARLGPDWAQWRSSGGAETLADWRTRRLLTLSEDGERLTNASLYGETRRRLDTYVALSGAGALEEIDFGEAGVFHRIWLEAAMGLAAQPGALEIEESDHGFTASFDGERIFRADFGGGEASLCEAESLTGGAARSARLWLRHAAPVHPDLLDQLAQGERFPCAFELTVYSPDSPQGRLERWVMHAPPAEAAEESEEQDAAEAAESEAAEVEETAPDSDAAEDQEAESEAETEAETPEPSLTELLDRLASGEDVDADLILRALDTPRAAPATAPAPDPRPAPASRPAAFDMDEALILRLPHASGARLAIKGDDYLETAGQAALAAVRGEISPPDAADFYEEFEIARSTARLAEALLISVQETHHFGPCPQDAVVGGERLTCTLVRDLARSGVGNAQFERAAGGIDAALEGAHRSAVESLSPFVDLEGPGGVAARLLTASALIGWGADGLAARPDLDPVGLMLEAIEEDPLAPDAYWRLGQRFMEAGAPETAWTLYDLGRNLPGRSDPPALAGIVTIEARITELAPQWLPDHTAD</sequence>
<dbReference type="RefSeq" id="WP_150023466.1">
    <property type="nucleotide sequence ID" value="NZ_VWOJ01000003.1"/>
</dbReference>
<feature type="signal peptide" evidence="2">
    <location>
        <begin position="1"/>
        <end position="20"/>
    </location>
</feature>
<feature type="region of interest" description="Disordered" evidence="1">
    <location>
        <begin position="252"/>
        <end position="305"/>
    </location>
</feature>
<feature type="chain" id="PRO_5024274850" description="Tetratricopeptide repeat protein" evidence="2">
    <location>
        <begin position="21"/>
        <end position="598"/>
    </location>
</feature>
<reference evidence="3 4" key="1">
    <citation type="submission" date="2019-09" db="EMBL/GenBank/DDBJ databases">
        <authorList>
            <person name="Kevbrin V."/>
            <person name="Grouzdev D.S."/>
        </authorList>
    </citation>
    <scope>NUCLEOTIDE SEQUENCE [LARGE SCALE GENOMIC DNA]</scope>
    <source>
        <strain evidence="3 4">G-192</strain>
    </source>
</reference>
<accession>A0A5M6ZD24</accession>
<keyword evidence="2" id="KW-0732">Signal</keyword>
<evidence type="ECO:0008006" key="5">
    <source>
        <dbReference type="Google" id="ProtNLM"/>
    </source>
</evidence>
<dbReference type="Proteomes" id="UP000325122">
    <property type="component" value="Unassembled WGS sequence"/>
</dbReference>
<protein>
    <recommendedName>
        <fullName evidence="5">Tetratricopeptide repeat protein</fullName>
    </recommendedName>
</protein>
<dbReference type="AlphaFoldDB" id="A0A5M6ZD24"/>
<organism evidence="3 4">
    <name type="scientific">Alkalicaulis satelles</name>
    <dbReference type="NCBI Taxonomy" id="2609175"/>
    <lineage>
        <taxon>Bacteria</taxon>
        <taxon>Pseudomonadati</taxon>
        <taxon>Pseudomonadota</taxon>
        <taxon>Alphaproteobacteria</taxon>
        <taxon>Maricaulales</taxon>
        <taxon>Maricaulaceae</taxon>
        <taxon>Alkalicaulis</taxon>
    </lineage>
</organism>
<name>A0A5M6ZD24_9PROT</name>
<evidence type="ECO:0000313" key="3">
    <source>
        <dbReference type="EMBL" id="KAA5802215.1"/>
    </source>
</evidence>
<evidence type="ECO:0000256" key="1">
    <source>
        <dbReference type="SAM" id="MobiDB-lite"/>
    </source>
</evidence>
<feature type="compositionally biased region" description="Acidic residues" evidence="1">
    <location>
        <begin position="255"/>
        <end position="300"/>
    </location>
</feature>